<evidence type="ECO:0000256" key="3">
    <source>
        <dbReference type="ARBA" id="ARBA00022741"/>
    </source>
</evidence>
<evidence type="ECO:0000256" key="1">
    <source>
        <dbReference type="ARBA" id="ARBA00022722"/>
    </source>
</evidence>
<dbReference type="InterPro" id="IPR004586">
    <property type="entry name" value="RecB"/>
</dbReference>
<dbReference type="PANTHER" id="PTHR11070">
    <property type="entry name" value="UVRD / RECB / PCRA DNA HELICASE FAMILY MEMBER"/>
    <property type="match status" value="1"/>
</dbReference>
<dbReference type="InterPro" id="IPR011335">
    <property type="entry name" value="Restrct_endonuc-II-like"/>
</dbReference>
<dbReference type="Gene3D" id="1.10.3170.10">
    <property type="entry name" value="Recbcd, chain B, domain 2"/>
    <property type="match status" value="1"/>
</dbReference>
<evidence type="ECO:0000256" key="10">
    <source>
        <dbReference type="ARBA" id="ARBA00023125"/>
    </source>
</evidence>
<dbReference type="Gene3D" id="3.40.50.300">
    <property type="entry name" value="P-loop containing nucleotide triphosphate hydrolases"/>
    <property type="match status" value="2"/>
</dbReference>
<evidence type="ECO:0000256" key="2">
    <source>
        <dbReference type="ARBA" id="ARBA00022723"/>
    </source>
</evidence>
<evidence type="ECO:0000259" key="18">
    <source>
        <dbReference type="PROSITE" id="PS51217"/>
    </source>
</evidence>
<feature type="domain" description="UvrD-like helicase ATP-binding" evidence="17">
    <location>
        <begin position="2"/>
        <end position="480"/>
    </location>
</feature>
<dbReference type="GO" id="GO:0043138">
    <property type="term" value="F:3'-5' DNA helicase activity"/>
    <property type="evidence" value="ECO:0007669"/>
    <property type="project" value="UniProtKB-EC"/>
</dbReference>
<keyword evidence="1" id="KW-0540">Nuclease</keyword>
<evidence type="ECO:0000256" key="16">
    <source>
        <dbReference type="PROSITE-ProRule" id="PRU00560"/>
    </source>
</evidence>
<keyword evidence="7" id="KW-0269">Exonuclease</keyword>
<keyword evidence="9" id="KW-0460">Magnesium</keyword>
<dbReference type="PROSITE" id="PS51217">
    <property type="entry name" value="UVRD_HELICASE_CTER"/>
    <property type="match status" value="1"/>
</dbReference>
<evidence type="ECO:0000313" key="19">
    <source>
        <dbReference type="EMBL" id="ABM76034.1"/>
    </source>
</evidence>
<dbReference type="GO" id="GO:0003677">
    <property type="term" value="F:DNA binding"/>
    <property type="evidence" value="ECO:0007669"/>
    <property type="project" value="UniProtKB-KW"/>
</dbReference>
<keyword evidence="2" id="KW-0479">Metal-binding</keyword>
<dbReference type="SUPFAM" id="SSF52540">
    <property type="entry name" value="P-loop containing nucleoside triphosphate hydrolases"/>
    <property type="match status" value="1"/>
</dbReference>
<dbReference type="InterPro" id="IPR014017">
    <property type="entry name" value="DNA_helicase_UvrD-like_C"/>
</dbReference>
<name>A2C3H4_PROM1</name>
<evidence type="ECO:0000256" key="4">
    <source>
        <dbReference type="ARBA" id="ARBA00022763"/>
    </source>
</evidence>
<reference evidence="20" key="1">
    <citation type="journal article" date="2007" name="PLoS Genet.">
        <title>Patterns and implications of gene gain and loss in the evolution of Prochlorococcus.</title>
        <authorList>
            <person name="Kettler G.C."/>
            <person name="Martiny A.C."/>
            <person name="Huang K."/>
            <person name="Zucker J."/>
            <person name="Coleman M.L."/>
            <person name="Rodrigue S."/>
            <person name="Chen F."/>
            <person name="Lapidus A."/>
            <person name="Ferriera S."/>
            <person name="Johnson J."/>
            <person name="Steglich C."/>
            <person name="Church G.M."/>
            <person name="Richardson P."/>
            <person name="Chisholm S.W."/>
        </authorList>
    </citation>
    <scope>NUCLEOTIDE SEQUENCE [LARGE SCALE GENOMIC DNA]</scope>
    <source>
        <strain evidence="20">NATL1A</strain>
    </source>
</reference>
<dbReference type="PROSITE" id="PS51198">
    <property type="entry name" value="UVRD_HELICASE_ATP_BIND"/>
    <property type="match status" value="1"/>
</dbReference>
<evidence type="ECO:0000256" key="13">
    <source>
        <dbReference type="ARBA" id="ARBA00034617"/>
    </source>
</evidence>
<keyword evidence="10" id="KW-0238">DNA-binding</keyword>
<keyword evidence="6 16" id="KW-0347">Helicase</keyword>
<dbReference type="eggNOG" id="COG1074">
    <property type="taxonomic scope" value="Bacteria"/>
</dbReference>
<dbReference type="GO" id="GO:0008854">
    <property type="term" value="F:exodeoxyribonuclease V activity"/>
    <property type="evidence" value="ECO:0007669"/>
    <property type="project" value="InterPro"/>
</dbReference>
<proteinExistence type="inferred from homology"/>
<gene>
    <name evidence="19" type="primary">recB</name>
    <name evidence="19" type="ordered locus">NATL1_14771</name>
</gene>
<evidence type="ECO:0000313" key="20">
    <source>
        <dbReference type="Proteomes" id="UP000002592"/>
    </source>
</evidence>
<dbReference type="HAMAP" id="MF_01485">
    <property type="entry name" value="RecB"/>
    <property type="match status" value="1"/>
</dbReference>
<dbReference type="InterPro" id="IPR011604">
    <property type="entry name" value="PDDEXK-like_dom_sf"/>
</dbReference>
<dbReference type="SUPFAM" id="SSF52980">
    <property type="entry name" value="Restriction endonuclease-like"/>
    <property type="match status" value="1"/>
</dbReference>
<dbReference type="CDD" id="cd22352">
    <property type="entry name" value="RecB_C-like"/>
    <property type="match status" value="1"/>
</dbReference>
<dbReference type="GO" id="GO:0005524">
    <property type="term" value="F:ATP binding"/>
    <property type="evidence" value="ECO:0007669"/>
    <property type="project" value="UniProtKB-UniRule"/>
</dbReference>
<dbReference type="PANTHER" id="PTHR11070:SF23">
    <property type="entry name" value="RECBCD ENZYME SUBUNIT RECB"/>
    <property type="match status" value="1"/>
</dbReference>
<dbReference type="AlphaFoldDB" id="A2C3H4"/>
<dbReference type="HOGENOM" id="CLU_001114_6_1_3"/>
<keyword evidence="11" id="KW-0234">DNA repair</keyword>
<dbReference type="GO" id="GO:0046872">
    <property type="term" value="F:metal ion binding"/>
    <property type="evidence" value="ECO:0007669"/>
    <property type="project" value="UniProtKB-KW"/>
</dbReference>
<sequence length="1261" mass="145963">MTNIELFQPNKYPLSNGIRLIEASAGTGKTFSLSHLVLRLLTEKEYSINEILVVSFTEATASEIKARIIERLILALKIIESINTTVKPHKIDNVLNEWVDLNITSKERALYIASLLLEALERIDNADITTIHGFCSKTLRRESIENGNNLNPSIEKDSNSLINEIVEEYWKKEILEIEISELKGLFKSNFNRKNLIEVLSSLDNDPNNSFKQTFNDLKIEESLSNQLNNYSESLWIKFTTLWEEKGQELEDSFREIAKDLRSQGIKDTKPYSSKPRKNRYELLSNWIEKYKEKKRPSYEDIQNQNLINEYFHPKNIYQLDMKHKIDSCSKEMEPILDIIGDLYDSPGEFVWEHALLWTKRELEKRKSKKGLINYSDLLKLLDPKNQNRNAIKDEVNHNNIYKNLEQRYKVALIDEFQDTDPVQLRLLKKAFGNRSSHLLLMIGDPKQAIYSFRGGSLNTYMKAREACDQIHLMNANYRSTKSLILTLNKLFLDGLIRSNLSTQELNPCSQEDLLELNGIKEPFKVLNLIVTNQKEKAQRIKLDSKSKIEDKIPKVIGSYLLELLSNNPKDLNPSDICILVNRHDQAKNIHSYLSKIRIPSQLLSNENIFTREGAQILQIFINCIVSPHNQQKLALLACSELMQWKKEKLIKSKIDGDFDSLSSKFYELSKLFPTIGLLGCLSNFLEGKSIADLSNRGTLLGDLYQSSQLVDEQIHRQKFNALRASQWLSSKRFQSIEQIPEEYQPNSAISNSSVNIITIHKSKGLQFKIVICPYLWQKPPDRKSHLWKDNQNLLISKKYKWNKKYSSYQDFIRKESLNEAERLAYVAFTRAKKQLIVLWANAAGQEGNPLSGFLFGSESINLKIEDHTKEMMENSFTKRELNVDIQDVKIIETNTTWSQPKSEVKLSLGAIPTHQFENSWGRYSFSKWITHKNDELILKDLSDELNEDHEFKGEIEDISFQEIDHLLVEKDKSIDRSEDQTWSKESPIGEFPKGPIAGTCLHKILERIDFNDIENQLKISTIIEEELNIVNISNSFIKPINILLKRIANIPLGGPLGKFKMKNLNTKSSIKELKFDIPICHEANPINTLELSSIFKEDVQNKYGSDYINKLIDLKINSSGFLTGSIDQVFADNPNHEIAKWWVLDWKSNWIGSSLSKEHRSTCGPSNYSISRMDEEMYHHHYPLQAHIYLLALHRFLNWRLPDYSPQKHLGGYIYVFLRGLPDKEELEEKNFPQRTPGLIVEPAPIERIKKLDLLIKRQQK</sequence>
<dbReference type="GO" id="GO:0016887">
    <property type="term" value="F:ATP hydrolysis activity"/>
    <property type="evidence" value="ECO:0007669"/>
    <property type="project" value="RHEA"/>
</dbReference>
<dbReference type="GO" id="GO:0005829">
    <property type="term" value="C:cytosol"/>
    <property type="evidence" value="ECO:0007669"/>
    <property type="project" value="TreeGrafter"/>
</dbReference>
<dbReference type="KEGG" id="pme:NATL1_14771"/>
<dbReference type="InterPro" id="IPR027417">
    <property type="entry name" value="P-loop_NTPase"/>
</dbReference>
<dbReference type="Proteomes" id="UP000002592">
    <property type="component" value="Chromosome"/>
</dbReference>
<dbReference type="GO" id="GO:0009338">
    <property type="term" value="C:exodeoxyribonuclease V complex"/>
    <property type="evidence" value="ECO:0007669"/>
    <property type="project" value="TreeGrafter"/>
</dbReference>
<keyword evidence="3 16" id="KW-0547">Nucleotide-binding</keyword>
<dbReference type="Pfam" id="PF00580">
    <property type="entry name" value="UvrD-helicase"/>
    <property type="match status" value="1"/>
</dbReference>
<dbReference type="InterPro" id="IPR000212">
    <property type="entry name" value="DNA_helicase_UvrD/REP"/>
</dbReference>
<feature type="domain" description="UvrD-like helicase C-terminal" evidence="18">
    <location>
        <begin position="509"/>
        <end position="764"/>
    </location>
</feature>
<evidence type="ECO:0000256" key="7">
    <source>
        <dbReference type="ARBA" id="ARBA00022839"/>
    </source>
</evidence>
<dbReference type="EMBL" id="CP000553">
    <property type="protein sequence ID" value="ABM76034.1"/>
    <property type="molecule type" value="Genomic_DNA"/>
</dbReference>
<evidence type="ECO:0000256" key="14">
    <source>
        <dbReference type="ARBA" id="ARBA00034808"/>
    </source>
</evidence>
<evidence type="ECO:0000256" key="8">
    <source>
        <dbReference type="ARBA" id="ARBA00022840"/>
    </source>
</evidence>
<keyword evidence="4" id="KW-0227">DNA damage</keyword>
<comment type="catalytic activity">
    <reaction evidence="13">
        <text>Couples ATP hydrolysis with the unwinding of duplex DNA by translocating in the 3'-5' direction.</text>
        <dbReference type="EC" id="5.6.2.4"/>
    </reaction>
</comment>
<evidence type="ECO:0000256" key="5">
    <source>
        <dbReference type="ARBA" id="ARBA00022801"/>
    </source>
</evidence>
<evidence type="ECO:0000256" key="9">
    <source>
        <dbReference type="ARBA" id="ARBA00022842"/>
    </source>
</evidence>
<dbReference type="EC" id="5.6.2.4" evidence="14"/>
<accession>A2C3H4</accession>
<evidence type="ECO:0000256" key="15">
    <source>
        <dbReference type="ARBA" id="ARBA00048988"/>
    </source>
</evidence>
<keyword evidence="5 16" id="KW-0378">Hydrolase</keyword>
<dbReference type="GO" id="GO:0000725">
    <property type="term" value="P:recombinational repair"/>
    <property type="evidence" value="ECO:0007669"/>
    <property type="project" value="TreeGrafter"/>
</dbReference>
<dbReference type="RefSeq" id="WP_011824059.1">
    <property type="nucleotide sequence ID" value="NC_008819.1"/>
</dbReference>
<dbReference type="Pfam" id="PF13361">
    <property type="entry name" value="UvrD_C"/>
    <property type="match status" value="2"/>
</dbReference>
<feature type="binding site" evidence="16">
    <location>
        <begin position="23"/>
        <end position="30"/>
    </location>
    <ligand>
        <name>ATP</name>
        <dbReference type="ChEBI" id="CHEBI:30616"/>
    </ligand>
</feature>
<evidence type="ECO:0000256" key="12">
    <source>
        <dbReference type="ARBA" id="ARBA00023235"/>
    </source>
</evidence>
<protein>
    <recommendedName>
        <fullName evidence="14">DNA 3'-5' helicase</fullName>
        <ecNumber evidence="14">5.6.2.4</ecNumber>
    </recommendedName>
</protein>
<keyword evidence="12" id="KW-0413">Isomerase</keyword>
<organism evidence="19 20">
    <name type="scientific">Prochlorococcus marinus (strain NATL1A)</name>
    <dbReference type="NCBI Taxonomy" id="167555"/>
    <lineage>
        <taxon>Bacteria</taxon>
        <taxon>Bacillati</taxon>
        <taxon>Cyanobacteriota</taxon>
        <taxon>Cyanophyceae</taxon>
        <taxon>Synechococcales</taxon>
        <taxon>Prochlorococcaceae</taxon>
        <taxon>Prochlorococcus</taxon>
    </lineage>
</organism>
<comment type="catalytic activity">
    <reaction evidence="15">
        <text>ATP + H2O = ADP + phosphate + H(+)</text>
        <dbReference type="Rhea" id="RHEA:13065"/>
        <dbReference type="ChEBI" id="CHEBI:15377"/>
        <dbReference type="ChEBI" id="CHEBI:15378"/>
        <dbReference type="ChEBI" id="CHEBI:30616"/>
        <dbReference type="ChEBI" id="CHEBI:43474"/>
        <dbReference type="ChEBI" id="CHEBI:456216"/>
        <dbReference type="EC" id="5.6.2.4"/>
    </reaction>
</comment>
<dbReference type="InterPro" id="IPR014016">
    <property type="entry name" value="UvrD-like_ATP-bd"/>
</dbReference>
<evidence type="ECO:0000256" key="6">
    <source>
        <dbReference type="ARBA" id="ARBA00022806"/>
    </source>
</evidence>
<dbReference type="Gene3D" id="1.10.486.10">
    <property type="entry name" value="PCRA, domain 4"/>
    <property type="match status" value="1"/>
</dbReference>
<dbReference type="Gene3D" id="3.90.320.10">
    <property type="match status" value="1"/>
</dbReference>
<evidence type="ECO:0000259" key="17">
    <source>
        <dbReference type="PROSITE" id="PS51198"/>
    </source>
</evidence>
<evidence type="ECO:0000256" key="11">
    <source>
        <dbReference type="ARBA" id="ARBA00023204"/>
    </source>
</evidence>
<keyword evidence="8 16" id="KW-0067">ATP-binding</keyword>